<evidence type="ECO:0000256" key="2">
    <source>
        <dbReference type="ARBA" id="ARBA00023002"/>
    </source>
</evidence>
<sequence length="381" mass="38824">MAVVGEGGPRPASLDRSPTVSALPPLSPTSFTYEPAAGRVVFGRGALASLPDELDRLGSRRAVLVAEPRDADVADLDPRIGGHVDTVVQHVPAAVADAAREQVRELGGDVLVVVGGGSAIGLAKAVALTVDVHLLAVPTTFAGSEQTSIWGMSADGRKRTGRDERVRARTVVYDPNRSGTMPPQVAGPSGMNAIAHAVEAMYGPGANPVTTLLAAEAVRIMAAALPRVVTGAGAGGGVADPAADALYGSYLAGIVLDTAGVALHHRTCHVLGGMFGLDHGGMNAAILGHALAYTAPAIQPVIARLAEALQVNDPAVALHQLAERIGAPTALEELGMPADGIEEAAGRVVEEAADNPRPPEHDAIAAMLRRAFAGKAPEREG</sequence>
<dbReference type="KEGG" id="euz:DVS28_a4344"/>
<evidence type="ECO:0000313" key="8">
    <source>
        <dbReference type="Proteomes" id="UP000264006"/>
    </source>
</evidence>
<reference evidence="7 8" key="1">
    <citation type="submission" date="2018-09" db="EMBL/GenBank/DDBJ databases">
        <title>Complete genome sequence of Euzebya sp. DY32-46 isolated from seawater of Pacific Ocean.</title>
        <authorList>
            <person name="Xu L."/>
            <person name="Wu Y.-H."/>
            <person name="Xu X.-W."/>
        </authorList>
    </citation>
    <scope>NUCLEOTIDE SEQUENCE [LARGE SCALE GENOMIC DNA]</scope>
    <source>
        <strain evidence="7 8">DY32-46</strain>
    </source>
</reference>
<evidence type="ECO:0000256" key="1">
    <source>
        <dbReference type="ARBA" id="ARBA00007358"/>
    </source>
</evidence>
<dbReference type="Pfam" id="PF25137">
    <property type="entry name" value="ADH_Fe_C"/>
    <property type="match status" value="1"/>
</dbReference>
<dbReference type="GO" id="GO:0046872">
    <property type="term" value="F:metal ion binding"/>
    <property type="evidence" value="ECO:0007669"/>
    <property type="project" value="InterPro"/>
</dbReference>
<dbReference type="PANTHER" id="PTHR11496:SF102">
    <property type="entry name" value="ALCOHOL DEHYDROGENASE 4"/>
    <property type="match status" value="1"/>
</dbReference>
<dbReference type="GO" id="GO:0004022">
    <property type="term" value="F:alcohol dehydrogenase (NAD+) activity"/>
    <property type="evidence" value="ECO:0007669"/>
    <property type="project" value="TreeGrafter"/>
</dbReference>
<dbReference type="AlphaFoldDB" id="A0A346Y3G3"/>
<proteinExistence type="inferred from homology"/>
<dbReference type="Gene3D" id="3.40.50.1970">
    <property type="match status" value="1"/>
</dbReference>
<dbReference type="Proteomes" id="UP000264006">
    <property type="component" value="Chromosome"/>
</dbReference>
<dbReference type="PANTHER" id="PTHR11496">
    <property type="entry name" value="ALCOHOL DEHYDROGENASE"/>
    <property type="match status" value="1"/>
</dbReference>
<evidence type="ECO:0000256" key="4">
    <source>
        <dbReference type="SAM" id="MobiDB-lite"/>
    </source>
</evidence>
<keyword evidence="8" id="KW-1185">Reference proteome</keyword>
<dbReference type="CDD" id="cd08177">
    <property type="entry name" value="MAR"/>
    <property type="match status" value="1"/>
</dbReference>
<feature type="region of interest" description="Disordered" evidence="4">
    <location>
        <begin position="1"/>
        <end position="21"/>
    </location>
</feature>
<evidence type="ECO:0000256" key="3">
    <source>
        <dbReference type="ARBA" id="ARBA00023027"/>
    </source>
</evidence>
<evidence type="ECO:0000313" key="7">
    <source>
        <dbReference type="EMBL" id="AXV09010.1"/>
    </source>
</evidence>
<dbReference type="Gene3D" id="1.20.1090.10">
    <property type="entry name" value="Dehydroquinate synthase-like - alpha domain"/>
    <property type="match status" value="1"/>
</dbReference>
<dbReference type="InterPro" id="IPR001670">
    <property type="entry name" value="ADH_Fe/GldA"/>
</dbReference>
<gene>
    <name evidence="7" type="ORF">DVS28_a4344</name>
</gene>
<comment type="similarity">
    <text evidence="1">Belongs to the iron-containing alcohol dehydrogenase family.</text>
</comment>
<dbReference type="SUPFAM" id="SSF56796">
    <property type="entry name" value="Dehydroquinate synthase-like"/>
    <property type="match status" value="1"/>
</dbReference>
<feature type="domain" description="Fe-containing alcohol dehydrogenase-like C-terminal" evidence="6">
    <location>
        <begin position="189"/>
        <end position="372"/>
    </location>
</feature>
<evidence type="ECO:0000259" key="5">
    <source>
        <dbReference type="Pfam" id="PF00465"/>
    </source>
</evidence>
<organism evidence="7 8">
    <name type="scientific">Euzebya pacifica</name>
    <dbReference type="NCBI Taxonomy" id="1608957"/>
    <lineage>
        <taxon>Bacteria</taxon>
        <taxon>Bacillati</taxon>
        <taxon>Actinomycetota</taxon>
        <taxon>Nitriliruptoria</taxon>
        <taxon>Euzebyales</taxon>
    </lineage>
</organism>
<protein>
    <submittedName>
        <fullName evidence="7">Alcohol dehydrogenase</fullName>
    </submittedName>
</protein>
<feature type="domain" description="Alcohol dehydrogenase iron-type/glycerol dehydrogenase GldA" evidence="5">
    <location>
        <begin position="39"/>
        <end position="175"/>
    </location>
</feature>
<keyword evidence="2" id="KW-0560">Oxidoreductase</keyword>
<dbReference type="InterPro" id="IPR056798">
    <property type="entry name" value="ADH_Fe_C"/>
</dbReference>
<dbReference type="InterPro" id="IPR034786">
    <property type="entry name" value="MAR"/>
</dbReference>
<dbReference type="GO" id="GO:0018506">
    <property type="term" value="F:maleylacetate reductase activity"/>
    <property type="evidence" value="ECO:0007669"/>
    <property type="project" value="InterPro"/>
</dbReference>
<accession>A0A346Y3G3</accession>
<dbReference type="EMBL" id="CP031165">
    <property type="protein sequence ID" value="AXV09010.1"/>
    <property type="molecule type" value="Genomic_DNA"/>
</dbReference>
<dbReference type="Pfam" id="PF00465">
    <property type="entry name" value="Fe-ADH"/>
    <property type="match status" value="1"/>
</dbReference>
<evidence type="ECO:0000259" key="6">
    <source>
        <dbReference type="Pfam" id="PF25137"/>
    </source>
</evidence>
<dbReference type="InterPro" id="IPR039697">
    <property type="entry name" value="Alcohol_dehydrogenase_Fe"/>
</dbReference>
<name>A0A346Y3G3_9ACTN</name>
<keyword evidence="3" id="KW-0520">NAD</keyword>